<reference evidence="6 7" key="1">
    <citation type="journal article" date="2019" name="Microbiol. Resour. Announc.">
        <title>Draft Genome Sequence of the Most Traditional epsilon-Poly-l-Lysine Producer, Streptomyces albulus NBRC14147.</title>
        <authorList>
            <person name="Yamanaka K."/>
            <person name="Hamano Y."/>
        </authorList>
    </citation>
    <scope>NUCLEOTIDE SEQUENCE [LARGE SCALE GENOMIC DNA]</scope>
    <source>
        <strain evidence="6 7">NBRC 14147</strain>
    </source>
</reference>
<proteinExistence type="inferred from homology"/>
<evidence type="ECO:0000256" key="2">
    <source>
        <dbReference type="ARBA" id="ARBA00023015"/>
    </source>
</evidence>
<dbReference type="CDD" id="cd05466">
    <property type="entry name" value="PBP2_LTTR_substrate"/>
    <property type="match status" value="1"/>
</dbReference>
<keyword evidence="4" id="KW-0804">Transcription</keyword>
<evidence type="ECO:0000256" key="1">
    <source>
        <dbReference type="ARBA" id="ARBA00009437"/>
    </source>
</evidence>
<dbReference type="PROSITE" id="PS50931">
    <property type="entry name" value="HTH_LYSR"/>
    <property type="match status" value="1"/>
</dbReference>
<organism evidence="6 7">
    <name type="scientific">Streptomyces noursei</name>
    <name type="common">Streptomyces albulus</name>
    <dbReference type="NCBI Taxonomy" id="1971"/>
    <lineage>
        <taxon>Bacteria</taxon>
        <taxon>Bacillati</taxon>
        <taxon>Actinomycetota</taxon>
        <taxon>Actinomycetes</taxon>
        <taxon>Kitasatosporales</taxon>
        <taxon>Streptomycetaceae</taxon>
        <taxon>Streptomyces</taxon>
    </lineage>
</organism>
<evidence type="ECO:0000256" key="4">
    <source>
        <dbReference type="ARBA" id="ARBA00023163"/>
    </source>
</evidence>
<dbReference type="GO" id="GO:0005829">
    <property type="term" value="C:cytosol"/>
    <property type="evidence" value="ECO:0007669"/>
    <property type="project" value="TreeGrafter"/>
</dbReference>
<dbReference type="GO" id="GO:0003700">
    <property type="term" value="F:DNA-binding transcription factor activity"/>
    <property type="evidence" value="ECO:0007669"/>
    <property type="project" value="InterPro"/>
</dbReference>
<comment type="caution">
    <text evidence="6">The sequence shown here is derived from an EMBL/GenBank/DDBJ whole genome shotgun (WGS) entry which is preliminary data.</text>
</comment>
<sequence length="340" mass="35510">MTLDDLRAFVAVCEAGSLSAVARDLGCTQSAVSQRVKRLEREAGIGLLERRPRGVAPTAAGRILHRAAADGLGGLDLALRRLADMRRGDGGTVRVTTGATTVRHFMSDAVVAFRHRHPHVNLEFHTESSSRRCFEAVADGDSELAWITIGPPVRGIEQHPVIGLPWVLAVRADDPLAARDHVAPDELAGLRLVRLPENSTSRMRLDGHLGHQEGAPAPAPAVPGPSTTSVADWDTALLLAELGVGPAVVPRLPGDRATADHPGLRLVPIPALPPLTTGWAVRQWAALSPAAVEFAGTVNRCLVEGAPPAGHRSPTAGPDAAATAVGAVPGPRSQARTTGS</sequence>
<evidence type="ECO:0000256" key="3">
    <source>
        <dbReference type="ARBA" id="ARBA00023125"/>
    </source>
</evidence>
<dbReference type="Pfam" id="PF00126">
    <property type="entry name" value="HTH_1"/>
    <property type="match status" value="1"/>
</dbReference>
<dbReference type="Gene3D" id="1.10.10.10">
    <property type="entry name" value="Winged helix-like DNA-binding domain superfamily/Winged helix DNA-binding domain"/>
    <property type="match status" value="1"/>
</dbReference>
<name>A0A059W642_STRNR</name>
<dbReference type="GO" id="GO:0003677">
    <property type="term" value="F:DNA binding"/>
    <property type="evidence" value="ECO:0007669"/>
    <property type="project" value="UniProtKB-KW"/>
</dbReference>
<dbReference type="Proteomes" id="UP000288351">
    <property type="component" value="Unassembled WGS sequence"/>
</dbReference>
<protein>
    <submittedName>
        <fullName evidence="6">LysR family transcriptional regulator</fullName>
    </submittedName>
</protein>
<dbReference type="RefSeq" id="WP_016573579.1">
    <property type="nucleotide sequence ID" value="NZ_BHXC01000006.1"/>
</dbReference>
<dbReference type="STRING" id="68570.DC74_4301"/>
<feature type="compositionally biased region" description="Low complexity" evidence="5">
    <location>
        <begin position="314"/>
        <end position="331"/>
    </location>
</feature>
<dbReference type="PANTHER" id="PTHR30419">
    <property type="entry name" value="HTH-TYPE TRANSCRIPTIONAL REGULATOR YBHD"/>
    <property type="match status" value="1"/>
</dbReference>
<evidence type="ECO:0000313" key="6">
    <source>
        <dbReference type="EMBL" id="GCB92393.1"/>
    </source>
</evidence>
<keyword evidence="2" id="KW-0805">Transcription regulation</keyword>
<dbReference type="Pfam" id="PF03466">
    <property type="entry name" value="LysR_substrate"/>
    <property type="match status" value="1"/>
</dbReference>
<gene>
    <name evidence="6" type="ORF">SALB_05156</name>
</gene>
<comment type="similarity">
    <text evidence="1">Belongs to the LysR transcriptional regulatory family.</text>
</comment>
<evidence type="ECO:0000313" key="7">
    <source>
        <dbReference type="Proteomes" id="UP000288351"/>
    </source>
</evidence>
<dbReference type="InterPro" id="IPR000847">
    <property type="entry name" value="LysR_HTH_N"/>
</dbReference>
<dbReference type="InterPro" id="IPR050950">
    <property type="entry name" value="HTH-type_LysR_regulators"/>
</dbReference>
<feature type="region of interest" description="Disordered" evidence="5">
    <location>
        <begin position="203"/>
        <end position="228"/>
    </location>
</feature>
<dbReference type="SUPFAM" id="SSF53850">
    <property type="entry name" value="Periplasmic binding protein-like II"/>
    <property type="match status" value="1"/>
</dbReference>
<dbReference type="AlphaFoldDB" id="A0A059W642"/>
<dbReference type="InterPro" id="IPR005119">
    <property type="entry name" value="LysR_subst-bd"/>
</dbReference>
<keyword evidence="3" id="KW-0238">DNA-binding</keyword>
<dbReference type="PANTHER" id="PTHR30419:SF8">
    <property type="entry name" value="NITROGEN ASSIMILATION TRANSCRIPTIONAL ACTIVATOR-RELATED"/>
    <property type="match status" value="1"/>
</dbReference>
<dbReference type="PRINTS" id="PR00039">
    <property type="entry name" value="HTHLYSR"/>
</dbReference>
<dbReference type="EMBL" id="BHXC01000006">
    <property type="protein sequence ID" value="GCB92393.1"/>
    <property type="molecule type" value="Genomic_DNA"/>
</dbReference>
<dbReference type="SUPFAM" id="SSF46785">
    <property type="entry name" value="Winged helix' DNA-binding domain"/>
    <property type="match status" value="1"/>
</dbReference>
<evidence type="ECO:0000256" key="5">
    <source>
        <dbReference type="SAM" id="MobiDB-lite"/>
    </source>
</evidence>
<accession>A0A059W642</accession>
<dbReference type="FunFam" id="1.10.10.10:FF:000001">
    <property type="entry name" value="LysR family transcriptional regulator"/>
    <property type="match status" value="1"/>
</dbReference>
<feature type="region of interest" description="Disordered" evidence="5">
    <location>
        <begin position="306"/>
        <end position="340"/>
    </location>
</feature>
<dbReference type="eggNOG" id="COG0583">
    <property type="taxonomic scope" value="Bacteria"/>
</dbReference>
<dbReference type="InterPro" id="IPR036388">
    <property type="entry name" value="WH-like_DNA-bd_sf"/>
</dbReference>
<dbReference type="Gene3D" id="3.40.190.290">
    <property type="match status" value="1"/>
</dbReference>
<dbReference type="InterPro" id="IPR036390">
    <property type="entry name" value="WH_DNA-bd_sf"/>
</dbReference>